<evidence type="ECO:0000256" key="3">
    <source>
        <dbReference type="ARBA" id="ARBA00022741"/>
    </source>
</evidence>
<reference evidence="11" key="1">
    <citation type="submission" date="2020-05" db="EMBL/GenBank/DDBJ databases">
        <authorList>
            <person name="Chiriac C."/>
            <person name="Salcher M."/>
            <person name="Ghai R."/>
            <person name="Kavagutti S V."/>
        </authorList>
    </citation>
    <scope>NUCLEOTIDE SEQUENCE</scope>
</reference>
<keyword evidence="7" id="KW-0464">Manganese</keyword>
<keyword evidence="5" id="KW-0630">Potassium</keyword>
<dbReference type="Pfam" id="PF00881">
    <property type="entry name" value="Nitroreductase"/>
    <property type="match status" value="1"/>
</dbReference>
<dbReference type="InterPro" id="IPR029479">
    <property type="entry name" value="Nitroreductase"/>
</dbReference>
<keyword evidence="1" id="KW-0436">Ligase</keyword>
<evidence type="ECO:0000259" key="9">
    <source>
        <dbReference type="Pfam" id="PF00881"/>
    </source>
</evidence>
<dbReference type="GO" id="GO:0052618">
    <property type="term" value="F:coenzyme F420-0:L-glutamate ligase activity"/>
    <property type="evidence" value="ECO:0007669"/>
    <property type="project" value="TreeGrafter"/>
</dbReference>
<keyword evidence="8" id="KW-0511">Multifunctional enzyme</keyword>
<evidence type="ECO:0000256" key="6">
    <source>
        <dbReference type="ARBA" id="ARBA00023134"/>
    </source>
</evidence>
<accession>A0A6J6PH39</accession>
<evidence type="ECO:0000256" key="7">
    <source>
        <dbReference type="ARBA" id="ARBA00023211"/>
    </source>
</evidence>
<feature type="domain" description="Nitroreductase" evidence="9">
    <location>
        <begin position="233"/>
        <end position="401"/>
    </location>
</feature>
<dbReference type="InterPro" id="IPR000415">
    <property type="entry name" value="Nitroreductase-like"/>
</dbReference>
<feature type="domain" description="Coenzyme F420:L-glutamate ligase-like" evidence="10">
    <location>
        <begin position="10"/>
        <end position="200"/>
    </location>
</feature>
<dbReference type="NCBIfam" id="NF009810">
    <property type="entry name" value="PRK13294.1"/>
    <property type="match status" value="1"/>
</dbReference>
<keyword evidence="3" id="KW-0547">Nucleotide-binding</keyword>
<dbReference type="AlphaFoldDB" id="A0A6J6PH39"/>
<dbReference type="Gene3D" id="3.30.1330.100">
    <property type="entry name" value="CofE-like"/>
    <property type="match status" value="2"/>
</dbReference>
<evidence type="ECO:0000259" key="10">
    <source>
        <dbReference type="Pfam" id="PF01996"/>
    </source>
</evidence>
<keyword evidence="6" id="KW-0342">GTP-binding</keyword>
<dbReference type="PANTHER" id="PTHR47917:SF1">
    <property type="entry name" value="COENZYME F420:L-GLUTAMATE LIGASE"/>
    <property type="match status" value="1"/>
</dbReference>
<dbReference type="InterPro" id="IPR008225">
    <property type="entry name" value="F420-0_g-glutamyl_ligase"/>
</dbReference>
<dbReference type="GO" id="GO:0005525">
    <property type="term" value="F:GTP binding"/>
    <property type="evidence" value="ECO:0007669"/>
    <property type="project" value="UniProtKB-KW"/>
</dbReference>
<protein>
    <submittedName>
        <fullName evidence="11">Unannotated protein</fullName>
    </submittedName>
</protein>
<evidence type="ECO:0000256" key="8">
    <source>
        <dbReference type="ARBA" id="ARBA00023268"/>
    </source>
</evidence>
<sequence>MITIRGVAGLPQINAGDDLATLISAHTSIVDGDIVVITSKIVSKSEDRLVPALDRVDAIAAEAQRVVAQRGRTSIVETRHGFIMAAAGVDMSDVPHGFAALLPLDPDASARKIRGDIQKALGITIGVIITDTFGRAWRDGLVDMAIGAAGIQVLNDFRGKVDDAGNLLEATVMATVDEIASASELVRQKLTQSPVAIISGINHFVTSEDGPGVSALIRKSRDDWFRLGHREAITTRRTIREFTDEPIPLEVFEIAVGAALTAPAPHHTHPLRFIRLNAQRVEVLDHMSAAWRTDLEKSGADAESIEKRLRRGRILYDAPEVILAFVSLDGAHTYGDHRDDSERDMFMIAGGAGVANFLLALHGEGVGSAWISSTIFCSQIVRETLGINEAWQPLGAIAVGYSAHSPHPRSALSLEDYFSTR</sequence>
<dbReference type="SUPFAM" id="SSF144010">
    <property type="entry name" value="CofE-like"/>
    <property type="match status" value="1"/>
</dbReference>
<evidence type="ECO:0000256" key="4">
    <source>
        <dbReference type="ARBA" id="ARBA00022842"/>
    </source>
</evidence>
<evidence type="ECO:0000313" key="11">
    <source>
        <dbReference type="EMBL" id="CAB4695594.1"/>
    </source>
</evidence>
<evidence type="ECO:0000256" key="5">
    <source>
        <dbReference type="ARBA" id="ARBA00022958"/>
    </source>
</evidence>
<name>A0A6J6PH39_9ZZZZ</name>
<dbReference type="GO" id="GO:0016491">
    <property type="term" value="F:oxidoreductase activity"/>
    <property type="evidence" value="ECO:0007669"/>
    <property type="project" value="InterPro"/>
</dbReference>
<organism evidence="11">
    <name type="scientific">freshwater metagenome</name>
    <dbReference type="NCBI Taxonomy" id="449393"/>
    <lineage>
        <taxon>unclassified sequences</taxon>
        <taxon>metagenomes</taxon>
        <taxon>ecological metagenomes</taxon>
    </lineage>
</organism>
<dbReference type="Gene3D" id="3.40.109.10">
    <property type="entry name" value="NADH Oxidase"/>
    <property type="match status" value="1"/>
</dbReference>
<evidence type="ECO:0000256" key="1">
    <source>
        <dbReference type="ARBA" id="ARBA00022598"/>
    </source>
</evidence>
<dbReference type="InterPro" id="IPR002847">
    <property type="entry name" value="F420-0_gamma-glut_ligase-dom"/>
</dbReference>
<evidence type="ECO:0000256" key="2">
    <source>
        <dbReference type="ARBA" id="ARBA00022723"/>
    </source>
</evidence>
<dbReference type="GO" id="GO:0046872">
    <property type="term" value="F:metal ion binding"/>
    <property type="evidence" value="ECO:0007669"/>
    <property type="project" value="UniProtKB-KW"/>
</dbReference>
<dbReference type="EMBL" id="CAEZXW010000010">
    <property type="protein sequence ID" value="CAB4695594.1"/>
    <property type="molecule type" value="Genomic_DNA"/>
</dbReference>
<keyword evidence="2" id="KW-0479">Metal-binding</keyword>
<proteinExistence type="predicted"/>
<dbReference type="NCBIfam" id="TIGR01916">
    <property type="entry name" value="F420_cofE"/>
    <property type="match status" value="1"/>
</dbReference>
<dbReference type="Pfam" id="PF01996">
    <property type="entry name" value="F420_ligase"/>
    <property type="match status" value="1"/>
</dbReference>
<dbReference type="PANTHER" id="PTHR47917">
    <property type="match status" value="1"/>
</dbReference>
<dbReference type="SUPFAM" id="SSF55469">
    <property type="entry name" value="FMN-dependent nitroreductase-like"/>
    <property type="match status" value="1"/>
</dbReference>
<gene>
    <name evidence="11" type="ORF">UFOPK2593_00314</name>
</gene>
<keyword evidence="4" id="KW-0460">Magnesium</keyword>